<gene>
    <name evidence="3" type="ORF">Mia14_0287</name>
</gene>
<dbReference type="GeneID" id="33313844"/>
<dbReference type="EMBL" id="CP019964">
    <property type="protein sequence ID" value="ASI13617.1"/>
    <property type="molecule type" value="Genomic_DNA"/>
</dbReference>
<organism evidence="3 4">
    <name type="scientific">Candidatus Mancarchaeum acidiphilum</name>
    <dbReference type="NCBI Taxonomy" id="1920749"/>
    <lineage>
        <taxon>Archaea</taxon>
        <taxon>Candidatus Micrarchaeota</taxon>
        <taxon>Candidatus Mancarchaeum</taxon>
    </lineage>
</organism>
<reference evidence="3 4" key="1">
    <citation type="journal article" date="2017" name="Nat. Commun.">
        <title>'ARMAN' archaea depend on association with euryarchaeal host in culture and in situ.</title>
        <authorList>
            <person name="Golyshina O."/>
            <person name="Toshchakov S."/>
            <person name="Makarova K."/>
            <person name="Gavrilov S."/>
            <person name="Korzhenkov A."/>
            <person name="La Cono V."/>
            <person name="Arcadi E."/>
            <person name="Nechitaylo T."/>
            <person name="Ferrer M."/>
            <person name="Kublanov I."/>
            <person name="Wolf Y."/>
            <person name="Yakimov M."/>
            <person name="Golyshin P."/>
            <person name="Slesarev A."/>
            <person name="Kozyavkin S."/>
        </authorList>
    </citation>
    <scope>NUCLEOTIDE SEQUENCE [LARGE SCALE GENOMIC DNA]</scope>
    <source>
        <strain evidence="3 4">Mia14</strain>
    </source>
</reference>
<dbReference type="AlphaFoldDB" id="A0A218NMC8"/>
<protein>
    <submittedName>
        <fullName evidence="3">Nucleoside-diphosphate-sugar epimerase</fullName>
    </submittedName>
</protein>
<dbReference type="SUPFAM" id="SSF51735">
    <property type="entry name" value="NAD(P)-binding Rossmann-fold domains"/>
    <property type="match status" value="1"/>
</dbReference>
<dbReference type="Gene3D" id="3.90.25.10">
    <property type="entry name" value="UDP-galactose 4-epimerase, domain 1"/>
    <property type="match status" value="1"/>
</dbReference>
<dbReference type="InterPro" id="IPR001509">
    <property type="entry name" value="Epimerase_deHydtase"/>
</dbReference>
<dbReference type="OrthoDB" id="4907at2157"/>
<proteinExistence type="inferred from homology"/>
<dbReference type="Gene3D" id="3.40.50.720">
    <property type="entry name" value="NAD(P)-binding Rossmann-like Domain"/>
    <property type="match status" value="1"/>
</dbReference>
<evidence type="ECO:0000313" key="3">
    <source>
        <dbReference type="EMBL" id="ASI13617.1"/>
    </source>
</evidence>
<evidence type="ECO:0000313" key="4">
    <source>
        <dbReference type="Proteomes" id="UP000197679"/>
    </source>
</evidence>
<keyword evidence="4" id="KW-1185">Reference proteome</keyword>
<feature type="domain" description="NAD-dependent epimerase/dehydratase" evidence="2">
    <location>
        <begin position="3"/>
        <end position="291"/>
    </location>
</feature>
<dbReference type="InterPro" id="IPR036291">
    <property type="entry name" value="NAD(P)-bd_dom_sf"/>
</dbReference>
<dbReference type="RefSeq" id="WP_088819779.1">
    <property type="nucleotide sequence ID" value="NZ_CP019964.1"/>
</dbReference>
<name>A0A218NMC8_9ARCH</name>
<dbReference type="KEGG" id="marh:Mia14_0287"/>
<evidence type="ECO:0000259" key="2">
    <source>
        <dbReference type="Pfam" id="PF01370"/>
    </source>
</evidence>
<dbReference type="Pfam" id="PF01370">
    <property type="entry name" value="Epimerase"/>
    <property type="match status" value="1"/>
</dbReference>
<accession>A0A218NMC8</accession>
<evidence type="ECO:0000256" key="1">
    <source>
        <dbReference type="ARBA" id="ARBA00007637"/>
    </source>
</evidence>
<dbReference type="PANTHER" id="PTHR43000">
    <property type="entry name" value="DTDP-D-GLUCOSE 4,6-DEHYDRATASE-RELATED"/>
    <property type="match status" value="1"/>
</dbReference>
<dbReference type="Proteomes" id="UP000197679">
    <property type="component" value="Chromosome"/>
</dbReference>
<dbReference type="InterPro" id="IPR053578">
    <property type="entry name" value="UDP-sulfoquinovose_synthase"/>
</dbReference>
<sequence>MKIMILGIDGYIGWALGLRLIANGHDVIGVDNFYTRKAVREVGSDSALPLPSMETRIKEAKKVFGKEIQFYNLDIKNFAKISELIKRYKPDAIVDFAEQRSAPYSMVDAEHAIYTMHNNIEGTINVLYAIKQFSPDTHLVKMGTMGEYGTPKFDIPESAFVNTSINGKEDLITVPKWGGSWYHWSKVHDTNDILFANKIWGITATDIMQGPVYGTRTKEIVNKKLFTRLDFDGVWGTVINRYCVEAILGMPLTPYGKGGQTRAFLSLEDSVESLKRLIENPPNKGEYRVVNQFTEIYTVMELANEVKAIAEKLGINAEIKPIENPRVEAEQHYYNPERNVLPKLGILKPSRTLPDEVYAILSDLKNYRKRLEKYRDVLMPKVKWRD</sequence>
<dbReference type="NCBIfam" id="NF041015">
    <property type="entry name" value="UDPsulfquin_syn"/>
    <property type="match status" value="1"/>
</dbReference>
<comment type="similarity">
    <text evidence="1">Belongs to the NAD(P)-dependent epimerase/dehydratase family.</text>
</comment>